<accession>A0A3N4GTV0</accession>
<protein>
    <submittedName>
        <fullName evidence="1">Uncharacterized protein</fullName>
    </submittedName>
</protein>
<comment type="caution">
    <text evidence="1">The sequence shown here is derived from an EMBL/GenBank/DDBJ whole genome shotgun (WGS) entry which is preliminary data.</text>
</comment>
<dbReference type="OrthoDB" id="7374740at2"/>
<dbReference type="EMBL" id="RKMH01000002">
    <property type="protein sequence ID" value="RPA65755.1"/>
    <property type="molecule type" value="Genomic_DNA"/>
</dbReference>
<evidence type="ECO:0000313" key="2">
    <source>
        <dbReference type="Proteomes" id="UP000267536"/>
    </source>
</evidence>
<evidence type="ECO:0000313" key="1">
    <source>
        <dbReference type="EMBL" id="RPA65755.1"/>
    </source>
</evidence>
<dbReference type="RefSeq" id="WP_123925533.1">
    <property type="nucleotide sequence ID" value="NZ_JBPSDP010000012.1"/>
</dbReference>
<organism evidence="1 2">
    <name type="scientific">Gordonia oryzae</name>
    <dbReference type="NCBI Taxonomy" id="2487349"/>
    <lineage>
        <taxon>Bacteria</taxon>
        <taxon>Bacillati</taxon>
        <taxon>Actinomycetota</taxon>
        <taxon>Actinomycetes</taxon>
        <taxon>Mycobacteriales</taxon>
        <taxon>Gordoniaceae</taxon>
        <taxon>Gordonia</taxon>
    </lineage>
</organism>
<dbReference type="AlphaFoldDB" id="A0A3N4GTV0"/>
<gene>
    <name evidence="1" type="ORF">EF294_03185</name>
</gene>
<dbReference type="Proteomes" id="UP000267536">
    <property type="component" value="Unassembled WGS sequence"/>
</dbReference>
<sequence>MTDILHAVPDLAEPTNLTEQRNADEARGRALRNLEDACDKAGLDFTVSRFASTFSYETREPFWVIVKKWMKTEPMITVHESTLVEALDLARDRLNREEWDQ</sequence>
<keyword evidence="2" id="KW-1185">Reference proteome</keyword>
<reference evidence="1 2" key="1">
    <citation type="submission" date="2018-11" db="EMBL/GenBank/DDBJ databases">
        <title>Draft genome sequence of Gordonia sp. RS15-1S isolated from rice stems.</title>
        <authorList>
            <person name="Muangham S."/>
        </authorList>
    </citation>
    <scope>NUCLEOTIDE SEQUENCE [LARGE SCALE GENOMIC DNA]</scope>
    <source>
        <strain evidence="1 2">RS15-1S</strain>
    </source>
</reference>
<proteinExistence type="predicted"/>
<name>A0A3N4GTV0_9ACTN</name>